<evidence type="ECO:0000256" key="1">
    <source>
        <dbReference type="SAM" id="MobiDB-lite"/>
    </source>
</evidence>
<name>A0ABW0DEZ7_STRFI</name>
<organism evidence="2 3">
    <name type="scientific">Streptomyces fimbriatus</name>
    <dbReference type="NCBI Taxonomy" id="68197"/>
    <lineage>
        <taxon>Bacteria</taxon>
        <taxon>Bacillati</taxon>
        <taxon>Actinomycetota</taxon>
        <taxon>Actinomycetes</taxon>
        <taxon>Kitasatosporales</taxon>
        <taxon>Streptomycetaceae</taxon>
        <taxon>Streptomyces</taxon>
    </lineage>
</organism>
<feature type="compositionally biased region" description="Low complexity" evidence="1">
    <location>
        <begin position="11"/>
        <end position="20"/>
    </location>
</feature>
<accession>A0ABW0DEZ7</accession>
<keyword evidence="3" id="KW-1185">Reference proteome</keyword>
<dbReference type="Proteomes" id="UP001596156">
    <property type="component" value="Unassembled WGS sequence"/>
</dbReference>
<comment type="caution">
    <text evidence="2">The sequence shown here is derived from an EMBL/GenBank/DDBJ whole genome shotgun (WGS) entry which is preliminary data.</text>
</comment>
<evidence type="ECO:0000313" key="3">
    <source>
        <dbReference type="Proteomes" id="UP001596156"/>
    </source>
</evidence>
<feature type="region of interest" description="Disordered" evidence="1">
    <location>
        <begin position="1"/>
        <end position="76"/>
    </location>
</feature>
<proteinExistence type="predicted"/>
<feature type="compositionally biased region" description="Basic and acidic residues" evidence="1">
    <location>
        <begin position="55"/>
        <end position="64"/>
    </location>
</feature>
<evidence type="ECO:0000313" key="2">
    <source>
        <dbReference type="EMBL" id="MFC5228414.1"/>
    </source>
</evidence>
<reference evidence="3" key="1">
    <citation type="journal article" date="2019" name="Int. J. Syst. Evol. Microbiol.">
        <title>The Global Catalogue of Microorganisms (GCM) 10K type strain sequencing project: providing services to taxonomists for standard genome sequencing and annotation.</title>
        <authorList>
            <consortium name="The Broad Institute Genomics Platform"/>
            <consortium name="The Broad Institute Genome Sequencing Center for Infectious Disease"/>
            <person name="Wu L."/>
            <person name="Ma J."/>
        </authorList>
    </citation>
    <scope>NUCLEOTIDE SEQUENCE [LARGE SCALE GENOMIC DNA]</scope>
    <source>
        <strain evidence="3">CCM 8479</strain>
    </source>
</reference>
<sequence>MSGHHTLTHGAASAVTAERATAARETRIAPCRVSRGPALERTAAPGPRSGSEGSHGPEEHREPSRGLLGRWRRRNR</sequence>
<dbReference type="RefSeq" id="WP_344642403.1">
    <property type="nucleotide sequence ID" value="NZ_BAAASS010000002.1"/>
</dbReference>
<protein>
    <submittedName>
        <fullName evidence="2">Uncharacterized protein</fullName>
    </submittedName>
</protein>
<gene>
    <name evidence="2" type="ORF">ACFPN6_28355</name>
</gene>
<dbReference type="EMBL" id="JBHSKL010000041">
    <property type="protein sequence ID" value="MFC5228414.1"/>
    <property type="molecule type" value="Genomic_DNA"/>
</dbReference>